<protein>
    <submittedName>
        <fullName evidence="1">Uncharacterized protein</fullName>
    </submittedName>
</protein>
<evidence type="ECO:0000313" key="2">
    <source>
        <dbReference type="Proteomes" id="UP000284002"/>
    </source>
</evidence>
<proteinExistence type="predicted"/>
<organism evidence="1 2">
    <name type="scientific">Pseudomonas frederiksbergensis</name>
    <dbReference type="NCBI Taxonomy" id="104087"/>
    <lineage>
        <taxon>Bacteria</taxon>
        <taxon>Pseudomonadati</taxon>
        <taxon>Pseudomonadota</taxon>
        <taxon>Gammaproteobacteria</taxon>
        <taxon>Pseudomonadales</taxon>
        <taxon>Pseudomonadaceae</taxon>
        <taxon>Pseudomonas</taxon>
    </lineage>
</organism>
<accession>A0A423HSK9</accession>
<dbReference type="AlphaFoldDB" id="A0A423HSK9"/>
<reference evidence="1 2" key="1">
    <citation type="submission" date="2016-10" db="EMBL/GenBank/DDBJ databases">
        <title>Comparative genome analysis of multiple Pseudomonas spp. focuses on biocontrol and plant growth promoting traits.</title>
        <authorList>
            <person name="Tao X.-Y."/>
            <person name="Taylor C.G."/>
        </authorList>
    </citation>
    <scope>NUCLEOTIDE SEQUENCE [LARGE SCALE GENOMIC DNA]</scope>
    <source>
        <strain evidence="1 2">36C6</strain>
    </source>
</reference>
<dbReference type="Proteomes" id="UP000284002">
    <property type="component" value="Unassembled WGS sequence"/>
</dbReference>
<dbReference type="EMBL" id="MOBM01000014">
    <property type="protein sequence ID" value="RON16058.1"/>
    <property type="molecule type" value="Genomic_DNA"/>
</dbReference>
<comment type="caution">
    <text evidence="1">The sequence shown here is derived from an EMBL/GenBank/DDBJ whole genome shotgun (WGS) entry which is preliminary data.</text>
</comment>
<evidence type="ECO:0000313" key="1">
    <source>
        <dbReference type="EMBL" id="RON16058.1"/>
    </source>
</evidence>
<name>A0A423HSK9_9PSED</name>
<sequence length="105" mass="11611">MTARLCQHCSVAPERRHQESTGLVMWICQVCNNRGDAAPSEARALASWDLVNDPEFPLHTCKALGVARFFARAGRWGSRCPCCDFVDEGYATIEGARAGWARAVR</sequence>
<gene>
    <name evidence="1" type="ORF">BK662_11560</name>
</gene>